<reference evidence="6 7" key="1">
    <citation type="submission" date="2019-06" db="EMBL/GenBank/DDBJ databases">
        <title>Draft genome sequence of the filamentous fungus Phialemoniopsis curvata isolated from diesel fuel.</title>
        <authorList>
            <person name="Varaljay V.A."/>
            <person name="Lyon W.J."/>
            <person name="Crouch A.L."/>
            <person name="Drake C.E."/>
            <person name="Hollomon J.M."/>
            <person name="Nadeau L.J."/>
            <person name="Nunn H.S."/>
            <person name="Stevenson B.S."/>
            <person name="Bojanowski C.L."/>
            <person name="Crookes-Goodson W.J."/>
        </authorList>
    </citation>
    <scope>NUCLEOTIDE SEQUENCE [LARGE SCALE GENOMIC DNA]</scope>
    <source>
        <strain evidence="6 7">D216</strain>
    </source>
</reference>
<protein>
    <recommendedName>
        <fullName evidence="5">Amidase domain-containing protein</fullName>
    </recommendedName>
</protein>
<evidence type="ECO:0000313" key="6">
    <source>
        <dbReference type="EMBL" id="TPX11260.1"/>
    </source>
</evidence>
<feature type="active site" description="Charge relay system" evidence="3">
    <location>
        <position position="245"/>
    </location>
</feature>
<evidence type="ECO:0000256" key="3">
    <source>
        <dbReference type="PIRSR" id="PIRSR001221-1"/>
    </source>
</evidence>
<proteinExistence type="inferred from homology"/>
<feature type="binding site" evidence="4">
    <location>
        <begin position="266"/>
        <end position="269"/>
    </location>
    <ligand>
        <name>substrate</name>
    </ligand>
</feature>
<dbReference type="PANTHER" id="PTHR46072">
    <property type="entry name" value="AMIDASE-RELATED-RELATED"/>
    <property type="match status" value="1"/>
</dbReference>
<sequence length="589" mass="63810">MSLTAVQVPDGHTPAAAFSSSLAKEDTSLAVVQPNPVPRGTAEYEKQRANLLNAFAAKVPDAYRLPIELISNPPKDVTAVPSTCGILTASEIDITENYDASGLAEAIASRKLTAVAVATAFAKRAIIAHQLTCCLTQWFMDDAIEQARQLDLYQAEHGKTVGPLHGVPVSIKEHIAIAGTSASYGFLGSAVQSSEDCHMVAILRRQGAVLYCKTNQPQSLMHLETDSHFGRTLNPFNIHLSSGGSTGGEAALIAMKGSVLGVGTDIGGSIRAPAAFCGIYGFKTTSRMLPMDDYLLETVPPELNILVATGPMCRSLRDLDLFMRVVHEVQPWLLEPAIIPLPWTGLQTPLADTGRQQEQRRLKIGIVTHDGFIEPQPPVKRALAWVRETLLAPGHAALVEVKDFTPFGAAEAWRNARLAYYPDGGAGMRDGILAAGEPVHPLSDWIWKAAESLGPVSGSTVVKYRDQRDRFRRAFAADWQRQDVDIIIGPTFVGPAPAHDTAFYWNYTSLYNYVDYPGLVFPTPVTASDGEQYQPGYSPLSEACSHVKSLWESSSFKGAPIALQVIAPRYHDNELFGAMAVLKDILNLP</sequence>
<dbReference type="OrthoDB" id="6428749at2759"/>
<evidence type="ECO:0000313" key="7">
    <source>
        <dbReference type="Proteomes" id="UP000319257"/>
    </source>
</evidence>
<evidence type="ECO:0000259" key="5">
    <source>
        <dbReference type="Pfam" id="PF01425"/>
    </source>
</evidence>
<feature type="domain" description="Amidase" evidence="5">
    <location>
        <begin position="117"/>
        <end position="575"/>
    </location>
</feature>
<keyword evidence="2" id="KW-0378">Hydrolase</keyword>
<keyword evidence="7" id="KW-1185">Reference proteome</keyword>
<evidence type="ECO:0000256" key="1">
    <source>
        <dbReference type="ARBA" id="ARBA00009199"/>
    </source>
</evidence>
<evidence type="ECO:0000256" key="2">
    <source>
        <dbReference type="ARBA" id="ARBA00022801"/>
    </source>
</evidence>
<dbReference type="Proteomes" id="UP000319257">
    <property type="component" value="Unassembled WGS sequence"/>
</dbReference>
<feature type="active site" description="Acyl-ester intermediate" evidence="3">
    <location>
        <position position="269"/>
    </location>
</feature>
<evidence type="ECO:0000256" key="4">
    <source>
        <dbReference type="PIRSR" id="PIRSR001221-2"/>
    </source>
</evidence>
<dbReference type="STRING" id="1093900.A0A507B3T0"/>
<comment type="similarity">
    <text evidence="1">Belongs to the amidase family.</text>
</comment>
<dbReference type="SUPFAM" id="SSF75304">
    <property type="entry name" value="Amidase signature (AS) enzymes"/>
    <property type="match status" value="1"/>
</dbReference>
<feature type="binding site" evidence="4">
    <location>
        <position position="220"/>
    </location>
    <ligand>
        <name>substrate</name>
    </ligand>
</feature>
<feature type="binding site" evidence="4">
    <location>
        <position position="245"/>
    </location>
    <ligand>
        <name>substrate</name>
    </ligand>
</feature>
<dbReference type="InterPro" id="IPR036928">
    <property type="entry name" value="AS_sf"/>
</dbReference>
<organism evidence="6 7">
    <name type="scientific">Thyridium curvatum</name>
    <dbReference type="NCBI Taxonomy" id="1093900"/>
    <lineage>
        <taxon>Eukaryota</taxon>
        <taxon>Fungi</taxon>
        <taxon>Dikarya</taxon>
        <taxon>Ascomycota</taxon>
        <taxon>Pezizomycotina</taxon>
        <taxon>Sordariomycetes</taxon>
        <taxon>Sordariomycetidae</taxon>
        <taxon>Thyridiales</taxon>
        <taxon>Thyridiaceae</taxon>
        <taxon>Thyridium</taxon>
    </lineage>
</organism>
<dbReference type="PANTHER" id="PTHR46072:SF4">
    <property type="entry name" value="AMIDASE C550.07-RELATED"/>
    <property type="match status" value="1"/>
</dbReference>
<dbReference type="GO" id="GO:0016787">
    <property type="term" value="F:hydrolase activity"/>
    <property type="evidence" value="ECO:0007669"/>
    <property type="project" value="UniProtKB-KW"/>
</dbReference>
<dbReference type="Pfam" id="PF01425">
    <property type="entry name" value="Amidase"/>
    <property type="match status" value="1"/>
</dbReference>
<dbReference type="InParanoid" id="A0A507B3T0"/>
<dbReference type="EMBL" id="SKBQ01000004">
    <property type="protein sequence ID" value="TPX11260.1"/>
    <property type="molecule type" value="Genomic_DNA"/>
</dbReference>
<name>A0A507B3T0_9PEZI</name>
<dbReference type="PIRSF" id="PIRSF001221">
    <property type="entry name" value="Amidase_fungi"/>
    <property type="match status" value="1"/>
</dbReference>
<dbReference type="RefSeq" id="XP_030992971.1">
    <property type="nucleotide sequence ID" value="XM_031133484.1"/>
</dbReference>
<comment type="caution">
    <text evidence="6">The sequence shown here is derived from an EMBL/GenBank/DDBJ whole genome shotgun (WGS) entry which is preliminary data.</text>
</comment>
<dbReference type="GeneID" id="41968525"/>
<dbReference type="Gene3D" id="3.90.1300.10">
    <property type="entry name" value="Amidase signature (AS) domain"/>
    <property type="match status" value="1"/>
</dbReference>
<feature type="active site" description="Charge relay system" evidence="3">
    <location>
        <position position="172"/>
    </location>
</feature>
<accession>A0A507B3T0</accession>
<dbReference type="AlphaFoldDB" id="A0A507B3T0"/>
<dbReference type="InterPro" id="IPR023631">
    <property type="entry name" value="Amidase_dom"/>
</dbReference>
<gene>
    <name evidence="6" type="ORF">E0L32_001078</name>
</gene>